<dbReference type="RefSeq" id="WP_063379985.1">
    <property type="nucleotide sequence ID" value="NZ_AUXX01000005.1"/>
</dbReference>
<proteinExistence type="predicted"/>
<feature type="region of interest" description="Disordered" evidence="1">
    <location>
        <begin position="97"/>
        <end position="117"/>
    </location>
</feature>
<comment type="caution">
    <text evidence="3">The sequence shown here is derived from an EMBL/GenBank/DDBJ whole genome shotgun (WGS) entry which is preliminary data.</text>
</comment>
<keyword evidence="2" id="KW-1133">Transmembrane helix</keyword>
<keyword evidence="2" id="KW-0812">Transmembrane</keyword>
<sequence>MSTNYKIYLVNQSASGKNMWCFLSEPEGLTGKEVYANSTTSLYVEPNYPGLNYFTVPVQYSLQAGASNKAVGLDIKIDSNISIDADLKQSYDADYATAPPKKGPNLSRDQSGSSPDGTLRFVTNSFDKVKNQNQNWFESATFGIETADGFIGSTWAPDPDEQTTITPKFKFYVSTGSFKSGTLADFNTISNSSAVINLSDFERLEVTVTLTSQGTFIVTPGKPAQLSTAIKGTELMDSYSKLINSHNQLVNAHSELIYSHHRALSYLMENDQISESPTRESGMKDVVVKSKGITFNKSQKGDELDESNELITGTITVGAIVAVGFLYMIASGINLRITNRGAGGIKFDFSYSGDKGRDAIESAFKAGKDIKFSERRDQLNTLDPVEKVFKSLEV</sequence>
<dbReference type="Proteomes" id="UP000076661">
    <property type="component" value="Unassembled WGS sequence"/>
</dbReference>
<protein>
    <submittedName>
        <fullName evidence="3">Uncharacterized protein</fullName>
    </submittedName>
</protein>
<feature type="transmembrane region" description="Helical" evidence="2">
    <location>
        <begin position="310"/>
        <end position="330"/>
    </location>
</feature>
<dbReference type="PATRIC" id="fig|1365257.3.peg.682"/>
<evidence type="ECO:0000313" key="3">
    <source>
        <dbReference type="EMBL" id="KZN69234.1"/>
    </source>
</evidence>
<feature type="compositionally biased region" description="Polar residues" evidence="1">
    <location>
        <begin position="107"/>
        <end position="117"/>
    </location>
</feature>
<evidence type="ECO:0000313" key="4">
    <source>
        <dbReference type="Proteomes" id="UP000076661"/>
    </source>
</evidence>
<keyword evidence="2" id="KW-0472">Membrane</keyword>
<gene>
    <name evidence="3" type="ORF">N478_11415</name>
</gene>
<evidence type="ECO:0000256" key="2">
    <source>
        <dbReference type="SAM" id="Phobius"/>
    </source>
</evidence>
<evidence type="ECO:0000256" key="1">
    <source>
        <dbReference type="SAM" id="MobiDB-lite"/>
    </source>
</evidence>
<dbReference type="AlphaFoldDB" id="A0A162CK26"/>
<reference evidence="3 4" key="1">
    <citation type="submission" date="2013-07" db="EMBL/GenBank/DDBJ databases">
        <title>Comparative Genomic and Metabolomic Analysis of Twelve Strains of Pseudoalteromonas luteoviolacea.</title>
        <authorList>
            <person name="Vynne N.G."/>
            <person name="Mansson M."/>
            <person name="Gram L."/>
        </authorList>
    </citation>
    <scope>NUCLEOTIDE SEQUENCE [LARGE SCALE GENOMIC DNA]</scope>
    <source>
        <strain evidence="3 4">S4060-1</strain>
    </source>
</reference>
<dbReference type="EMBL" id="AUXX01000005">
    <property type="protein sequence ID" value="KZN69234.1"/>
    <property type="molecule type" value="Genomic_DNA"/>
</dbReference>
<organism evidence="3 4">
    <name type="scientific">Pseudoalteromonas luteoviolacea S4060-1</name>
    <dbReference type="NCBI Taxonomy" id="1365257"/>
    <lineage>
        <taxon>Bacteria</taxon>
        <taxon>Pseudomonadati</taxon>
        <taxon>Pseudomonadota</taxon>
        <taxon>Gammaproteobacteria</taxon>
        <taxon>Alteromonadales</taxon>
        <taxon>Pseudoalteromonadaceae</taxon>
        <taxon>Pseudoalteromonas</taxon>
    </lineage>
</organism>
<name>A0A162CK26_9GAMM</name>
<accession>A0A162CK26</accession>